<evidence type="ECO:0000259" key="5">
    <source>
        <dbReference type="Pfam" id="PF01321"/>
    </source>
</evidence>
<gene>
    <name evidence="6" type="ORF">CEY15_01515</name>
</gene>
<dbReference type="InterPro" id="IPR050659">
    <property type="entry name" value="Peptidase_M24B"/>
</dbReference>
<dbReference type="InterPro" id="IPR000994">
    <property type="entry name" value="Pept_M24"/>
</dbReference>
<dbReference type="InterPro" id="IPR029149">
    <property type="entry name" value="Creatin/AminoP/Spt16_N"/>
</dbReference>
<accession>A0A2A2WUK3</accession>
<dbReference type="GO" id="GO:0016787">
    <property type="term" value="F:hydrolase activity"/>
    <property type="evidence" value="ECO:0007669"/>
    <property type="project" value="UniProtKB-KW"/>
</dbReference>
<dbReference type="InterPro" id="IPR001131">
    <property type="entry name" value="Peptidase_M24B_aminopep-P_CS"/>
</dbReference>
<reference evidence="7" key="1">
    <citation type="submission" date="2017-09" db="EMBL/GenBank/DDBJ databases">
        <authorList>
            <person name="Zhang Y."/>
            <person name="Huang X."/>
            <person name="Liu J."/>
            <person name="Lu L."/>
            <person name="Peng K."/>
        </authorList>
    </citation>
    <scope>NUCLEOTIDE SEQUENCE [LARGE SCALE GENOMIC DNA]</scope>
    <source>
        <strain evidence="7">S-XJ-1</strain>
    </source>
</reference>
<dbReference type="EMBL" id="NTGA01000002">
    <property type="protein sequence ID" value="PAY24877.1"/>
    <property type="molecule type" value="Genomic_DNA"/>
</dbReference>
<sequence length="368" mass="38586">MSTDPSDLHARRLAAVRDRAREIGIDHVVVYSGEDMAYLTGERMDSHERLTAMVVPVGDGVPLLVVPALELTHALRVAADRVGAELHPWADGTDAVPLVAGTVSGRVAVSTAMPALHLVPLQLGVDGEVVLASEVIDHVRAVKTPSEVEQLAEAARRIDAVHARMGEFLVVGRTEAQVGELITAAIEQEGLAHAEFVIVGSGPNGADPHHGVSERVIERGDVVVVDIGGPLPSGYHSDCTRTYSMGAPAAGVAETYAVLEEAQSLARNAVRPGIAIGEVDAAARDHLAAAGLGELFVHRTGHGIGMGLHEPPFVAPGAETVLVEGMTFSVEPGIYQAGRWGARLEDIVAVTADGRRDLNTGDRGLRVL</sequence>
<evidence type="ECO:0000256" key="3">
    <source>
        <dbReference type="RuleBase" id="RU000590"/>
    </source>
</evidence>
<organism evidence="6 7">
    <name type="scientific">Dietzia natronolimnaea</name>
    <dbReference type="NCBI Taxonomy" id="161920"/>
    <lineage>
        <taxon>Bacteria</taxon>
        <taxon>Bacillati</taxon>
        <taxon>Actinomycetota</taxon>
        <taxon>Actinomycetes</taxon>
        <taxon>Mycobacteriales</taxon>
        <taxon>Dietziaceae</taxon>
        <taxon>Dietzia</taxon>
    </lineage>
</organism>
<dbReference type="Proteomes" id="UP000218810">
    <property type="component" value="Unassembled WGS sequence"/>
</dbReference>
<feature type="domain" description="Creatinase N-terminal" evidence="5">
    <location>
        <begin position="12"/>
        <end position="142"/>
    </location>
</feature>
<evidence type="ECO:0000313" key="6">
    <source>
        <dbReference type="EMBL" id="PAY24877.1"/>
    </source>
</evidence>
<dbReference type="PANTHER" id="PTHR46112">
    <property type="entry name" value="AMINOPEPTIDASE"/>
    <property type="match status" value="1"/>
</dbReference>
<keyword evidence="7" id="KW-1185">Reference proteome</keyword>
<dbReference type="Gene3D" id="3.40.350.10">
    <property type="entry name" value="Creatinase/prolidase N-terminal domain"/>
    <property type="match status" value="1"/>
</dbReference>
<comment type="caution">
    <text evidence="6">The sequence shown here is derived from an EMBL/GenBank/DDBJ whole genome shotgun (WGS) entry which is preliminary data.</text>
</comment>
<dbReference type="SUPFAM" id="SSF53092">
    <property type="entry name" value="Creatinase/prolidase N-terminal domain"/>
    <property type="match status" value="1"/>
</dbReference>
<dbReference type="Pfam" id="PF01321">
    <property type="entry name" value="Creatinase_N"/>
    <property type="match status" value="1"/>
</dbReference>
<dbReference type="Pfam" id="PF00557">
    <property type="entry name" value="Peptidase_M24"/>
    <property type="match status" value="1"/>
</dbReference>
<keyword evidence="1 3" id="KW-0479">Metal-binding</keyword>
<evidence type="ECO:0000256" key="1">
    <source>
        <dbReference type="ARBA" id="ARBA00022723"/>
    </source>
</evidence>
<dbReference type="GO" id="GO:0046872">
    <property type="term" value="F:metal ion binding"/>
    <property type="evidence" value="ECO:0007669"/>
    <property type="project" value="UniProtKB-KW"/>
</dbReference>
<dbReference type="InterPro" id="IPR000587">
    <property type="entry name" value="Creatinase_N"/>
</dbReference>
<dbReference type="Gene3D" id="3.90.230.10">
    <property type="entry name" value="Creatinase/methionine aminopeptidase superfamily"/>
    <property type="match status" value="1"/>
</dbReference>
<dbReference type="SUPFAM" id="SSF55920">
    <property type="entry name" value="Creatinase/aminopeptidase"/>
    <property type="match status" value="1"/>
</dbReference>
<keyword evidence="2" id="KW-0378">Hydrolase</keyword>
<dbReference type="InterPro" id="IPR036005">
    <property type="entry name" value="Creatinase/aminopeptidase-like"/>
</dbReference>
<evidence type="ECO:0000313" key="7">
    <source>
        <dbReference type="Proteomes" id="UP000218810"/>
    </source>
</evidence>
<proteinExistence type="inferred from homology"/>
<protein>
    <submittedName>
        <fullName evidence="6">Peptidase M24 family protein</fullName>
    </submittedName>
</protein>
<dbReference type="PANTHER" id="PTHR46112:SF3">
    <property type="entry name" value="AMINOPEPTIDASE YPDF"/>
    <property type="match status" value="1"/>
</dbReference>
<dbReference type="PROSITE" id="PS00491">
    <property type="entry name" value="PROLINE_PEPTIDASE"/>
    <property type="match status" value="1"/>
</dbReference>
<comment type="similarity">
    <text evidence="3">Belongs to the peptidase M24B family.</text>
</comment>
<dbReference type="OrthoDB" id="9806388at2"/>
<dbReference type="AlphaFoldDB" id="A0A2A2WUK3"/>
<dbReference type="RefSeq" id="WP_095716972.1">
    <property type="nucleotide sequence ID" value="NZ_NTGA01000002.1"/>
</dbReference>
<evidence type="ECO:0000256" key="2">
    <source>
        <dbReference type="ARBA" id="ARBA00022801"/>
    </source>
</evidence>
<feature type="domain" description="Peptidase M24" evidence="4">
    <location>
        <begin position="149"/>
        <end position="352"/>
    </location>
</feature>
<evidence type="ECO:0000259" key="4">
    <source>
        <dbReference type="Pfam" id="PF00557"/>
    </source>
</evidence>
<name>A0A2A2WUK3_9ACTN</name>